<dbReference type="InterPro" id="IPR050490">
    <property type="entry name" value="Bact_solute-bd_prot1"/>
</dbReference>
<dbReference type="Pfam" id="PF13416">
    <property type="entry name" value="SBP_bac_8"/>
    <property type="match status" value="1"/>
</dbReference>
<evidence type="ECO:0000256" key="1">
    <source>
        <dbReference type="SAM" id="MobiDB-lite"/>
    </source>
</evidence>
<dbReference type="SUPFAM" id="SSF53850">
    <property type="entry name" value="Periplasmic binding protein-like II"/>
    <property type="match status" value="1"/>
</dbReference>
<feature type="region of interest" description="Disordered" evidence="1">
    <location>
        <begin position="449"/>
        <end position="473"/>
    </location>
</feature>
<organism evidence="2 3">
    <name type="scientific">Natronolimnobius baerhuensis</name>
    <dbReference type="NCBI Taxonomy" id="253108"/>
    <lineage>
        <taxon>Archaea</taxon>
        <taxon>Methanobacteriati</taxon>
        <taxon>Methanobacteriota</taxon>
        <taxon>Stenosarchaea group</taxon>
        <taxon>Halobacteria</taxon>
        <taxon>Halobacteriales</taxon>
        <taxon>Natrialbaceae</taxon>
        <taxon>Natronolimnobius</taxon>
    </lineage>
</organism>
<sequence>MQAVGATGATVSLAGCSGSNGDGDDAVQITVLEDGYPTEEDREEFKQALHDAGVSEDISLEVMTMGLDTIDDQYRQWLNAGRSEPDVLTMDVGWSIPFIERGQLVNLNNHLDDDELDELESEFNGPSLDSSRDPDGDLYGVPSNMDIRGMLYRKDLAEEAGYDPEGENWSTEPMSWAEWSQVVADAMEESDELEYGLTLPLELSQTITCCSFNAIMSQWGGAYFGGRDHLFGPIGDRPVTVDEEPVHDALRMLRTFLYGHDDDHSLDSSDFAGEIVPEGSLGWRFTVDMESFINGESFAYDGGIPLLIQMAASEDNFGDDVHDKVGLMPYPYGVEESESEYDGLGGSVSELAGYNYSINENTEMLEESVEVITAMMTDEFQAFQFNATGNIPPKIPVLESDDVQEHPFFGDYMDTYEIAAENPMPRPVTSIYFQQSDIIAQEVHNVLSQDKSPEEGMGDLEEQLLTIENDNAQ</sequence>
<keyword evidence="3" id="KW-1185">Reference proteome</keyword>
<dbReference type="PANTHER" id="PTHR43649">
    <property type="entry name" value="ARABINOSE-BINDING PROTEIN-RELATED"/>
    <property type="match status" value="1"/>
</dbReference>
<dbReference type="EMBL" id="MWPH01000005">
    <property type="protein sequence ID" value="OVE82885.1"/>
    <property type="molecule type" value="Genomic_DNA"/>
</dbReference>
<dbReference type="RefSeq" id="WP_054861924.1">
    <property type="nucleotide sequence ID" value="NZ_MWPH01000005.1"/>
</dbReference>
<proteinExistence type="predicted"/>
<name>A0A202E3M0_9EURY</name>
<protein>
    <recommendedName>
        <fullName evidence="4">Sugar ABC transporter substrate-binding protein</fullName>
    </recommendedName>
</protein>
<comment type="caution">
    <text evidence="2">The sequence shown here is derived from an EMBL/GenBank/DDBJ whole genome shotgun (WGS) entry which is preliminary data.</text>
</comment>
<dbReference type="Gene3D" id="3.40.190.10">
    <property type="entry name" value="Periplasmic binding protein-like II"/>
    <property type="match status" value="2"/>
</dbReference>
<dbReference type="InterPro" id="IPR006059">
    <property type="entry name" value="SBP"/>
</dbReference>
<dbReference type="Proteomes" id="UP000196084">
    <property type="component" value="Unassembled WGS sequence"/>
</dbReference>
<evidence type="ECO:0000313" key="2">
    <source>
        <dbReference type="EMBL" id="OVE82885.1"/>
    </source>
</evidence>
<dbReference type="AlphaFoldDB" id="A0A202E3M0"/>
<gene>
    <name evidence="2" type="ORF">B2G88_17930</name>
</gene>
<evidence type="ECO:0008006" key="4">
    <source>
        <dbReference type="Google" id="ProtNLM"/>
    </source>
</evidence>
<dbReference type="PANTHER" id="PTHR43649:SF12">
    <property type="entry name" value="DIACETYLCHITOBIOSE BINDING PROTEIN DASA"/>
    <property type="match status" value="1"/>
</dbReference>
<reference evidence="2 3" key="1">
    <citation type="submission" date="2017-02" db="EMBL/GenBank/DDBJ databases">
        <title>Natronthermophilus aegyptiacus gen. nov.,sp. nov., an aerobic, extremely halophilic alkalithermophilic archaeon isolated from the athalassohaline Wadi An Natrun, Egypt.</title>
        <authorList>
            <person name="Zhao B."/>
        </authorList>
    </citation>
    <scope>NUCLEOTIDE SEQUENCE [LARGE SCALE GENOMIC DNA]</scope>
    <source>
        <strain evidence="2 3">CGMCC 1.3597</strain>
    </source>
</reference>
<dbReference type="OrthoDB" id="328108at2157"/>
<evidence type="ECO:0000313" key="3">
    <source>
        <dbReference type="Proteomes" id="UP000196084"/>
    </source>
</evidence>
<accession>A0A202E3M0</accession>